<protein>
    <submittedName>
        <fullName evidence="6">LysR family transcriptional regulator</fullName>
    </submittedName>
</protein>
<evidence type="ECO:0000313" key="7">
    <source>
        <dbReference type="Proteomes" id="UP001161422"/>
    </source>
</evidence>
<dbReference type="SUPFAM" id="SSF46785">
    <property type="entry name" value="Winged helix' DNA-binding domain"/>
    <property type="match status" value="1"/>
</dbReference>
<evidence type="ECO:0000259" key="5">
    <source>
        <dbReference type="PROSITE" id="PS50931"/>
    </source>
</evidence>
<dbReference type="AlphaFoldDB" id="A0AA37RZH5"/>
<dbReference type="PANTHER" id="PTHR30126:SF91">
    <property type="entry name" value="LYSR FAMILY TRANSCRIPTIONAL REGULATOR"/>
    <property type="match status" value="1"/>
</dbReference>
<evidence type="ECO:0000313" key="6">
    <source>
        <dbReference type="EMBL" id="GLP98041.1"/>
    </source>
</evidence>
<evidence type="ECO:0000256" key="4">
    <source>
        <dbReference type="ARBA" id="ARBA00023163"/>
    </source>
</evidence>
<evidence type="ECO:0000256" key="2">
    <source>
        <dbReference type="ARBA" id="ARBA00023015"/>
    </source>
</evidence>
<dbReference type="PROSITE" id="PS50931">
    <property type="entry name" value="HTH_LYSR"/>
    <property type="match status" value="1"/>
</dbReference>
<gene>
    <name evidence="6" type="ORF">GCM10007895_33480</name>
</gene>
<dbReference type="InterPro" id="IPR036388">
    <property type="entry name" value="WH-like_DNA-bd_sf"/>
</dbReference>
<dbReference type="Pfam" id="PF03466">
    <property type="entry name" value="LysR_substrate"/>
    <property type="match status" value="1"/>
</dbReference>
<organism evidence="6 7">
    <name type="scientific">Paraferrimonas sedimenticola</name>
    <dbReference type="NCBI Taxonomy" id="375674"/>
    <lineage>
        <taxon>Bacteria</taxon>
        <taxon>Pseudomonadati</taxon>
        <taxon>Pseudomonadota</taxon>
        <taxon>Gammaproteobacteria</taxon>
        <taxon>Alteromonadales</taxon>
        <taxon>Ferrimonadaceae</taxon>
        <taxon>Paraferrimonas</taxon>
    </lineage>
</organism>
<keyword evidence="4" id="KW-0804">Transcription</keyword>
<name>A0AA37RZH5_9GAMM</name>
<keyword evidence="3" id="KW-0238">DNA-binding</keyword>
<proteinExistence type="inferred from homology"/>
<keyword evidence="7" id="KW-1185">Reference proteome</keyword>
<dbReference type="RefSeq" id="WP_169903107.1">
    <property type="nucleotide sequence ID" value="NZ_BSNC01000016.1"/>
</dbReference>
<dbReference type="Pfam" id="PF00126">
    <property type="entry name" value="HTH_1"/>
    <property type="match status" value="1"/>
</dbReference>
<keyword evidence="2" id="KW-0805">Transcription regulation</keyword>
<comment type="caution">
    <text evidence="6">The sequence shown here is derived from an EMBL/GenBank/DDBJ whole genome shotgun (WGS) entry which is preliminary data.</text>
</comment>
<evidence type="ECO:0000256" key="1">
    <source>
        <dbReference type="ARBA" id="ARBA00009437"/>
    </source>
</evidence>
<sequence>MNFSLPQLEAFVTTAETGSFKAAAVKLNKRSQAVSKLVAALEDSCNVVLFERTAKSLKITDEGARVLGSAKRILSDSIKLESLFKSIDSGLSRKLVIGIDNYLQSREVNACCRAVAEEYPSTDIQIIIGTTKEVTDWVEQGKVDIGLRISTLKQVENAIIVTVFSFDLLNIAPASVFRVGEVISEEQLQPLPQLVYETVYDISLDKPHIISDKVVITNNLTQVIGLVEQGMGWSLVPDLSVNLWTSTDQVVEVSIEGGSRYQWNAECIYQDEDQLSMAADFFLQKVMEIGR</sequence>
<dbReference type="InterPro" id="IPR000847">
    <property type="entry name" value="LysR_HTH_N"/>
</dbReference>
<dbReference type="InterPro" id="IPR036390">
    <property type="entry name" value="WH_DNA-bd_sf"/>
</dbReference>
<reference evidence="6" key="2">
    <citation type="submission" date="2023-01" db="EMBL/GenBank/DDBJ databases">
        <title>Draft genome sequence of Paraferrimonas sedimenticola strain NBRC 101628.</title>
        <authorList>
            <person name="Sun Q."/>
            <person name="Mori K."/>
        </authorList>
    </citation>
    <scope>NUCLEOTIDE SEQUENCE</scope>
    <source>
        <strain evidence="6">NBRC 101628</strain>
    </source>
</reference>
<dbReference type="CDD" id="cd05466">
    <property type="entry name" value="PBP2_LTTR_substrate"/>
    <property type="match status" value="1"/>
</dbReference>
<dbReference type="EMBL" id="BSNC01000016">
    <property type="protein sequence ID" value="GLP98041.1"/>
    <property type="molecule type" value="Genomic_DNA"/>
</dbReference>
<dbReference type="SUPFAM" id="SSF53850">
    <property type="entry name" value="Periplasmic binding protein-like II"/>
    <property type="match status" value="1"/>
</dbReference>
<accession>A0AA37RZH5</accession>
<dbReference type="PANTHER" id="PTHR30126">
    <property type="entry name" value="HTH-TYPE TRANSCRIPTIONAL REGULATOR"/>
    <property type="match status" value="1"/>
</dbReference>
<dbReference type="GO" id="GO:0003700">
    <property type="term" value="F:DNA-binding transcription factor activity"/>
    <property type="evidence" value="ECO:0007669"/>
    <property type="project" value="InterPro"/>
</dbReference>
<dbReference type="Gene3D" id="1.10.10.10">
    <property type="entry name" value="Winged helix-like DNA-binding domain superfamily/Winged helix DNA-binding domain"/>
    <property type="match status" value="1"/>
</dbReference>
<comment type="similarity">
    <text evidence="1">Belongs to the LysR transcriptional regulatory family.</text>
</comment>
<feature type="domain" description="HTH lysR-type" evidence="5">
    <location>
        <begin position="1"/>
        <end position="60"/>
    </location>
</feature>
<evidence type="ECO:0000256" key="3">
    <source>
        <dbReference type="ARBA" id="ARBA00023125"/>
    </source>
</evidence>
<reference evidence="6" key="1">
    <citation type="journal article" date="2014" name="Int. J. Syst. Evol. Microbiol.">
        <title>Complete genome sequence of Corynebacterium casei LMG S-19264T (=DSM 44701T), isolated from a smear-ripened cheese.</title>
        <authorList>
            <consortium name="US DOE Joint Genome Institute (JGI-PGF)"/>
            <person name="Walter F."/>
            <person name="Albersmeier A."/>
            <person name="Kalinowski J."/>
            <person name="Ruckert C."/>
        </authorList>
    </citation>
    <scope>NUCLEOTIDE SEQUENCE</scope>
    <source>
        <strain evidence="6">NBRC 101628</strain>
    </source>
</reference>
<dbReference type="Gene3D" id="3.40.190.290">
    <property type="match status" value="1"/>
</dbReference>
<dbReference type="Proteomes" id="UP001161422">
    <property type="component" value="Unassembled WGS sequence"/>
</dbReference>
<dbReference type="InterPro" id="IPR005119">
    <property type="entry name" value="LysR_subst-bd"/>
</dbReference>
<dbReference type="GO" id="GO:0000976">
    <property type="term" value="F:transcription cis-regulatory region binding"/>
    <property type="evidence" value="ECO:0007669"/>
    <property type="project" value="TreeGrafter"/>
</dbReference>